<sequence>MLIIVLIWHPYCFIHTLWEWGINKKRPVCDLTGAPICLTGVAVVMYPPRGCFSK</sequence>
<evidence type="ECO:0000313" key="2">
    <source>
        <dbReference type="Proteomes" id="UP000271256"/>
    </source>
</evidence>
<name>A0A494X4N2_9FIRM</name>
<dbReference type="AlphaFoldDB" id="A0A494X4N2"/>
<dbReference type="EMBL" id="RBWE01000001">
    <property type="protein sequence ID" value="RKO67754.1"/>
    <property type="molecule type" value="Genomic_DNA"/>
</dbReference>
<keyword evidence="2" id="KW-1185">Reference proteome</keyword>
<proteinExistence type="predicted"/>
<organism evidence="1 2">
    <name type="scientific">Desulfofundulus salinus</name>
    <dbReference type="NCBI Taxonomy" id="2419843"/>
    <lineage>
        <taxon>Bacteria</taxon>
        <taxon>Bacillati</taxon>
        <taxon>Bacillota</taxon>
        <taxon>Clostridia</taxon>
        <taxon>Eubacteriales</taxon>
        <taxon>Peptococcaceae</taxon>
        <taxon>Desulfofundulus</taxon>
    </lineage>
</organism>
<dbReference type="OrthoDB" id="123240at2"/>
<dbReference type="Proteomes" id="UP000271256">
    <property type="component" value="Unassembled WGS sequence"/>
</dbReference>
<evidence type="ECO:0000313" key="1">
    <source>
        <dbReference type="EMBL" id="RKO67754.1"/>
    </source>
</evidence>
<protein>
    <submittedName>
        <fullName evidence="1">Uncharacterized protein</fullName>
    </submittedName>
</protein>
<accession>A0A494X4N2</accession>
<gene>
    <name evidence="1" type="ORF">D7024_12880</name>
</gene>
<comment type="caution">
    <text evidence="1">The sequence shown here is derived from an EMBL/GenBank/DDBJ whole genome shotgun (WGS) entry which is preliminary data.</text>
</comment>
<reference evidence="1 2" key="1">
    <citation type="submission" date="2018-10" db="EMBL/GenBank/DDBJ databases">
        <authorList>
            <person name="Grouzdev D.S."/>
            <person name="Krutkina M.S."/>
            <person name="Tourova T.P."/>
            <person name="Nazina T.N."/>
        </authorList>
    </citation>
    <scope>NUCLEOTIDE SEQUENCE [LARGE SCALE GENOMIC DNA]</scope>
    <source>
        <strain evidence="1 2">435</strain>
    </source>
</reference>